<feature type="region of interest" description="Disordered" evidence="1">
    <location>
        <begin position="101"/>
        <end position="145"/>
    </location>
</feature>
<feature type="compositionally biased region" description="Basic and acidic residues" evidence="1">
    <location>
        <begin position="101"/>
        <end position="121"/>
    </location>
</feature>
<dbReference type="PaxDb" id="35128-Thaps6932"/>
<dbReference type="Proteomes" id="UP000001449">
    <property type="component" value="Chromosome 7"/>
</dbReference>
<sequence length="145" mass="15440">MKTSAAIILASVCSASAFMVPTVSQKSSTSLYATATKGKVSKVKTSISNITIDSFSSTLTEIEPFLTKDAGNSIYKKSMQRINAKAKMLGVEVPAGYAKEAKCTEKRREKQDSYCKAKAEEAAAAAEEEAPAEEETVSEEAPADE</sequence>
<dbReference type="AlphaFoldDB" id="B5YMW2"/>
<reference evidence="3 4" key="2">
    <citation type="journal article" date="2008" name="Nature">
        <title>The Phaeodactylum genome reveals the evolutionary history of diatom genomes.</title>
        <authorList>
            <person name="Bowler C."/>
            <person name="Allen A.E."/>
            <person name="Badger J.H."/>
            <person name="Grimwood J."/>
            <person name="Jabbari K."/>
            <person name="Kuo A."/>
            <person name="Maheswari U."/>
            <person name="Martens C."/>
            <person name="Maumus F."/>
            <person name="Otillar R.P."/>
            <person name="Rayko E."/>
            <person name="Salamov A."/>
            <person name="Vandepoele K."/>
            <person name="Beszteri B."/>
            <person name="Gruber A."/>
            <person name="Heijde M."/>
            <person name="Katinka M."/>
            <person name="Mock T."/>
            <person name="Valentin K."/>
            <person name="Verret F."/>
            <person name="Berges J.A."/>
            <person name="Brownlee C."/>
            <person name="Cadoret J.P."/>
            <person name="Chiovitti A."/>
            <person name="Choi C.J."/>
            <person name="Coesel S."/>
            <person name="De Martino A."/>
            <person name="Detter J.C."/>
            <person name="Durkin C."/>
            <person name="Falciatore A."/>
            <person name="Fournet J."/>
            <person name="Haruta M."/>
            <person name="Huysman M.J."/>
            <person name="Jenkins B.D."/>
            <person name="Jiroutova K."/>
            <person name="Jorgensen R.E."/>
            <person name="Joubert Y."/>
            <person name="Kaplan A."/>
            <person name="Kroger N."/>
            <person name="Kroth P.G."/>
            <person name="La Roche J."/>
            <person name="Lindquist E."/>
            <person name="Lommer M."/>
            <person name="Martin-Jezequel V."/>
            <person name="Lopez P.J."/>
            <person name="Lucas S."/>
            <person name="Mangogna M."/>
            <person name="McGinnis K."/>
            <person name="Medlin L.K."/>
            <person name="Montsant A."/>
            <person name="Oudot-Le Secq M.P."/>
            <person name="Napoli C."/>
            <person name="Obornik M."/>
            <person name="Parker M.S."/>
            <person name="Petit J.L."/>
            <person name="Porcel B.M."/>
            <person name="Poulsen N."/>
            <person name="Robison M."/>
            <person name="Rychlewski L."/>
            <person name="Rynearson T.A."/>
            <person name="Schmutz J."/>
            <person name="Shapiro H."/>
            <person name="Siaut M."/>
            <person name="Stanley M."/>
            <person name="Sussman M.R."/>
            <person name="Taylor A.R."/>
            <person name="Vardi A."/>
            <person name="von Dassow P."/>
            <person name="Vyverman W."/>
            <person name="Willis A."/>
            <person name="Wyrwicz L.S."/>
            <person name="Rokhsar D.S."/>
            <person name="Weissenbach J."/>
            <person name="Armbrust E.V."/>
            <person name="Green B.R."/>
            <person name="Van de Peer Y."/>
            <person name="Grigoriev I.V."/>
        </authorList>
    </citation>
    <scope>NUCLEOTIDE SEQUENCE [LARGE SCALE GENOMIC DNA]</scope>
    <source>
        <strain evidence="3 4">CCMP1335</strain>
    </source>
</reference>
<keyword evidence="2" id="KW-0732">Signal</keyword>
<dbReference type="RefSeq" id="XP_002295811.1">
    <property type="nucleotide sequence ID" value="XM_002295775.1"/>
</dbReference>
<dbReference type="HOGENOM" id="CLU_1790822_0_0_1"/>
<evidence type="ECO:0000313" key="3">
    <source>
        <dbReference type="EMBL" id="ACI64528.1"/>
    </source>
</evidence>
<name>B5YMW2_THAPS</name>
<protein>
    <submittedName>
        <fullName evidence="3">Uncharacterized protein</fullName>
    </submittedName>
</protein>
<feature type="signal peptide" evidence="2">
    <location>
        <begin position="1"/>
        <end position="17"/>
    </location>
</feature>
<dbReference type="GeneID" id="7444099"/>
<accession>B5YMW2</accession>
<evidence type="ECO:0000256" key="1">
    <source>
        <dbReference type="SAM" id="MobiDB-lite"/>
    </source>
</evidence>
<proteinExistence type="predicted"/>
<reference evidence="3 4" key="1">
    <citation type="journal article" date="2004" name="Science">
        <title>The genome of the diatom Thalassiosira pseudonana: ecology, evolution, and metabolism.</title>
        <authorList>
            <person name="Armbrust E.V."/>
            <person name="Berges J.A."/>
            <person name="Bowler C."/>
            <person name="Green B.R."/>
            <person name="Martinez D."/>
            <person name="Putnam N.H."/>
            <person name="Zhou S."/>
            <person name="Allen A.E."/>
            <person name="Apt K.E."/>
            <person name="Bechner M."/>
            <person name="Brzezinski M.A."/>
            <person name="Chaal B.K."/>
            <person name="Chiovitti A."/>
            <person name="Davis A.K."/>
            <person name="Demarest M.S."/>
            <person name="Detter J.C."/>
            <person name="Glavina T."/>
            <person name="Goodstein D."/>
            <person name="Hadi M.Z."/>
            <person name="Hellsten U."/>
            <person name="Hildebrand M."/>
            <person name="Jenkins B.D."/>
            <person name="Jurka J."/>
            <person name="Kapitonov V.V."/>
            <person name="Kroger N."/>
            <person name="Lau W.W."/>
            <person name="Lane T.W."/>
            <person name="Larimer F.W."/>
            <person name="Lippmeier J.C."/>
            <person name="Lucas S."/>
            <person name="Medina M."/>
            <person name="Montsant A."/>
            <person name="Obornik M."/>
            <person name="Parker M.S."/>
            <person name="Palenik B."/>
            <person name="Pazour G.J."/>
            <person name="Richardson P.M."/>
            <person name="Rynearson T.A."/>
            <person name="Saito M.A."/>
            <person name="Schwartz D.C."/>
            <person name="Thamatrakoln K."/>
            <person name="Valentin K."/>
            <person name="Vardi A."/>
            <person name="Wilkerson F.P."/>
            <person name="Rokhsar D.S."/>
        </authorList>
    </citation>
    <scope>NUCLEOTIDE SEQUENCE [LARGE SCALE GENOMIC DNA]</scope>
    <source>
        <strain evidence="3 4">CCMP1335</strain>
    </source>
</reference>
<evidence type="ECO:0000313" key="4">
    <source>
        <dbReference type="Proteomes" id="UP000001449"/>
    </source>
</evidence>
<evidence type="ECO:0000256" key="2">
    <source>
        <dbReference type="SAM" id="SignalP"/>
    </source>
</evidence>
<gene>
    <name evidence="3" type="ORF">THAPS_6932</name>
</gene>
<dbReference type="EMBL" id="CP001160">
    <property type="protein sequence ID" value="ACI64528.1"/>
    <property type="molecule type" value="Genomic_DNA"/>
</dbReference>
<keyword evidence="4" id="KW-1185">Reference proteome</keyword>
<feature type="compositionally biased region" description="Acidic residues" evidence="1">
    <location>
        <begin position="126"/>
        <end position="145"/>
    </location>
</feature>
<dbReference type="InParanoid" id="B5YMW2"/>
<feature type="chain" id="PRO_5002838692" evidence="2">
    <location>
        <begin position="18"/>
        <end position="145"/>
    </location>
</feature>
<organism evidence="3 4">
    <name type="scientific">Thalassiosira pseudonana</name>
    <name type="common">Marine diatom</name>
    <name type="synonym">Cyclotella nana</name>
    <dbReference type="NCBI Taxonomy" id="35128"/>
    <lineage>
        <taxon>Eukaryota</taxon>
        <taxon>Sar</taxon>
        <taxon>Stramenopiles</taxon>
        <taxon>Ochrophyta</taxon>
        <taxon>Bacillariophyta</taxon>
        <taxon>Coscinodiscophyceae</taxon>
        <taxon>Thalassiosirophycidae</taxon>
        <taxon>Thalassiosirales</taxon>
        <taxon>Thalassiosiraceae</taxon>
        <taxon>Thalassiosira</taxon>
    </lineage>
</organism>
<dbReference type="eggNOG" id="ENOG502STQM">
    <property type="taxonomic scope" value="Eukaryota"/>
</dbReference>
<dbReference type="KEGG" id="tps:THAPS_6932"/>